<dbReference type="SUPFAM" id="SSF53720">
    <property type="entry name" value="ALDH-like"/>
    <property type="match status" value="1"/>
</dbReference>
<feature type="domain" description="Aldehyde dehydrogenase" evidence="4">
    <location>
        <begin position="28"/>
        <end position="493"/>
    </location>
</feature>
<dbReference type="CDD" id="cd07103">
    <property type="entry name" value="ALDH_F5_SSADH_GabD"/>
    <property type="match status" value="1"/>
</dbReference>
<gene>
    <name evidence="5" type="ORF">ASPVEDRAFT_146375</name>
</gene>
<dbReference type="GO" id="GO:0009450">
    <property type="term" value="P:gamma-aminobutyric acid catabolic process"/>
    <property type="evidence" value="ECO:0007669"/>
    <property type="project" value="TreeGrafter"/>
</dbReference>
<comment type="pathway">
    <text evidence="1">Amino-acid degradation; 4-aminobutanoate degradation.</text>
</comment>
<organism evidence="5 6">
    <name type="scientific">Aspergillus versicolor CBS 583.65</name>
    <dbReference type="NCBI Taxonomy" id="1036611"/>
    <lineage>
        <taxon>Eukaryota</taxon>
        <taxon>Fungi</taxon>
        <taxon>Dikarya</taxon>
        <taxon>Ascomycota</taxon>
        <taxon>Pezizomycotina</taxon>
        <taxon>Eurotiomycetes</taxon>
        <taxon>Eurotiomycetidae</taxon>
        <taxon>Eurotiales</taxon>
        <taxon>Aspergillaceae</taxon>
        <taxon>Aspergillus</taxon>
        <taxon>Aspergillus subgen. Nidulantes</taxon>
    </lineage>
</organism>
<dbReference type="GeneID" id="63723600"/>
<sequence>MGAPSYPPLFQLEDPSLFKQDSFVNGEWVGSSSGKRFAVIDPGSGKEFASCPINSSEDVNAAVEASHDAFQRYQLVTARERAKALLRWHDLITAAKKDIATIVTYETGKPLSEALGELDYALGFTWWFAGEAERIQGTVGASSVPGRRNFTIKQPIGVSVAMVPWNIPVAMILRKASAALAAGCSMVIKPSPETPLSVLALVELAARAGVERGVLTVLTTDLNCTPALSESLCKHPLVSKVTFTGSTRIGKLISRHCSDGLKKLTLELGGNCPFIVFDDANLAQAVEALALLKWRHAGQACITANRVYVQSGVYDQFKKLLIEATKKLKVGHGAAPDTTIGPLTTAAGIEKVESQVQDAISKGGKLVLGGSRPDHVDPRGYFYSPTIISDATADMMVAHEETFGPLCALFRFETEEQVVKKANETSMGLASYFFTRDVSRSWRLVESLEAGMIGMNTGNQSAAEAPFGGIKESGYGKESGKDIAVNEYLVTKSASLTLDPAKLSSESKTPPPQTQLPQTSLKMILTRLISLTNFGVASSALAFQVFVLYPWHHQLDDEFKSLKTEHLRLLRRLDRIAPPDEKPLAPAK</sequence>
<dbReference type="Gene3D" id="3.40.605.10">
    <property type="entry name" value="Aldehyde Dehydrogenase, Chain A, domain 1"/>
    <property type="match status" value="1"/>
</dbReference>
<dbReference type="InterPro" id="IPR015590">
    <property type="entry name" value="Aldehyde_DH_dom"/>
</dbReference>
<reference evidence="6" key="1">
    <citation type="journal article" date="2017" name="Genome Biol.">
        <title>Comparative genomics reveals high biological diversity and specific adaptations in the industrially and medically important fungal genus Aspergillus.</title>
        <authorList>
            <person name="de Vries R.P."/>
            <person name="Riley R."/>
            <person name="Wiebenga A."/>
            <person name="Aguilar-Osorio G."/>
            <person name="Amillis S."/>
            <person name="Uchima C.A."/>
            <person name="Anderluh G."/>
            <person name="Asadollahi M."/>
            <person name="Askin M."/>
            <person name="Barry K."/>
            <person name="Battaglia E."/>
            <person name="Bayram O."/>
            <person name="Benocci T."/>
            <person name="Braus-Stromeyer S.A."/>
            <person name="Caldana C."/>
            <person name="Canovas D."/>
            <person name="Cerqueira G.C."/>
            <person name="Chen F."/>
            <person name="Chen W."/>
            <person name="Choi C."/>
            <person name="Clum A."/>
            <person name="Dos Santos R.A."/>
            <person name="Damasio A.R."/>
            <person name="Diallinas G."/>
            <person name="Emri T."/>
            <person name="Fekete E."/>
            <person name="Flipphi M."/>
            <person name="Freyberg S."/>
            <person name="Gallo A."/>
            <person name="Gournas C."/>
            <person name="Habgood R."/>
            <person name="Hainaut M."/>
            <person name="Harispe M.L."/>
            <person name="Henrissat B."/>
            <person name="Hilden K.S."/>
            <person name="Hope R."/>
            <person name="Hossain A."/>
            <person name="Karabika E."/>
            <person name="Karaffa L."/>
            <person name="Karanyi Z."/>
            <person name="Krasevec N."/>
            <person name="Kuo A."/>
            <person name="Kusch H."/>
            <person name="LaButti K."/>
            <person name="Lagendijk E.L."/>
            <person name="Lapidus A."/>
            <person name="Levasseur A."/>
            <person name="Lindquist E."/>
            <person name="Lipzen A."/>
            <person name="Logrieco A.F."/>
            <person name="MacCabe A."/>
            <person name="Maekelae M.R."/>
            <person name="Malavazi I."/>
            <person name="Melin P."/>
            <person name="Meyer V."/>
            <person name="Mielnichuk N."/>
            <person name="Miskei M."/>
            <person name="Molnar A.P."/>
            <person name="Mule G."/>
            <person name="Ngan C.Y."/>
            <person name="Orejas M."/>
            <person name="Orosz E."/>
            <person name="Ouedraogo J.P."/>
            <person name="Overkamp K.M."/>
            <person name="Park H.-S."/>
            <person name="Perrone G."/>
            <person name="Piumi F."/>
            <person name="Punt P.J."/>
            <person name="Ram A.F."/>
            <person name="Ramon A."/>
            <person name="Rauscher S."/>
            <person name="Record E."/>
            <person name="Riano-Pachon D.M."/>
            <person name="Robert V."/>
            <person name="Roehrig J."/>
            <person name="Ruller R."/>
            <person name="Salamov A."/>
            <person name="Salih N.S."/>
            <person name="Samson R.A."/>
            <person name="Sandor E."/>
            <person name="Sanguinetti M."/>
            <person name="Schuetze T."/>
            <person name="Sepcic K."/>
            <person name="Shelest E."/>
            <person name="Sherlock G."/>
            <person name="Sophianopoulou V."/>
            <person name="Squina F.M."/>
            <person name="Sun H."/>
            <person name="Susca A."/>
            <person name="Todd R.B."/>
            <person name="Tsang A."/>
            <person name="Unkles S.E."/>
            <person name="van de Wiele N."/>
            <person name="van Rossen-Uffink D."/>
            <person name="Oliveira J.V."/>
            <person name="Vesth T.C."/>
            <person name="Visser J."/>
            <person name="Yu J.-H."/>
            <person name="Zhou M."/>
            <person name="Andersen M.R."/>
            <person name="Archer D.B."/>
            <person name="Baker S.E."/>
            <person name="Benoit I."/>
            <person name="Brakhage A.A."/>
            <person name="Braus G.H."/>
            <person name="Fischer R."/>
            <person name="Frisvad J.C."/>
            <person name="Goldman G.H."/>
            <person name="Houbraken J."/>
            <person name="Oakley B."/>
            <person name="Pocsi I."/>
            <person name="Scazzocchio C."/>
            <person name="Seiboth B."/>
            <person name="vanKuyk P.A."/>
            <person name="Wortman J."/>
            <person name="Dyer P.S."/>
            <person name="Grigoriev I.V."/>
        </authorList>
    </citation>
    <scope>NUCLEOTIDE SEQUENCE [LARGE SCALE GENOMIC DNA]</scope>
    <source>
        <strain evidence="6">CBS 583.65</strain>
    </source>
</reference>
<evidence type="ECO:0000313" key="5">
    <source>
        <dbReference type="EMBL" id="OJI96959.1"/>
    </source>
</evidence>
<keyword evidence="6" id="KW-1185">Reference proteome</keyword>
<comment type="similarity">
    <text evidence="2">Belongs to the aldehyde dehydrogenase family.</text>
</comment>
<dbReference type="Gene3D" id="3.40.309.10">
    <property type="entry name" value="Aldehyde Dehydrogenase, Chain A, domain 2"/>
    <property type="match status" value="1"/>
</dbReference>
<dbReference type="FunFam" id="3.40.309.10:FF:000004">
    <property type="entry name" value="Succinate-semialdehyde dehydrogenase I"/>
    <property type="match status" value="1"/>
</dbReference>
<dbReference type="InterPro" id="IPR016162">
    <property type="entry name" value="Ald_DH_N"/>
</dbReference>
<evidence type="ECO:0000256" key="2">
    <source>
        <dbReference type="ARBA" id="ARBA00009986"/>
    </source>
</evidence>
<dbReference type="RefSeq" id="XP_040662722.1">
    <property type="nucleotide sequence ID" value="XM_040808089.1"/>
</dbReference>
<accession>A0A1L9P612</accession>
<proteinExistence type="inferred from homology"/>
<evidence type="ECO:0000259" key="4">
    <source>
        <dbReference type="Pfam" id="PF00171"/>
    </source>
</evidence>
<dbReference type="Proteomes" id="UP000184073">
    <property type="component" value="Unassembled WGS sequence"/>
</dbReference>
<dbReference type="STRING" id="1036611.A0A1L9P612"/>
<dbReference type="InterPro" id="IPR050740">
    <property type="entry name" value="Aldehyde_DH_Superfamily"/>
</dbReference>
<dbReference type="AlphaFoldDB" id="A0A1L9P612"/>
<name>A0A1L9P612_ASPVE</name>
<evidence type="ECO:0000256" key="3">
    <source>
        <dbReference type="ARBA" id="ARBA00023002"/>
    </source>
</evidence>
<dbReference type="InterPro" id="IPR016163">
    <property type="entry name" value="Ald_DH_C"/>
</dbReference>
<evidence type="ECO:0000256" key="1">
    <source>
        <dbReference type="ARBA" id="ARBA00005176"/>
    </source>
</evidence>
<dbReference type="EMBL" id="KV878125">
    <property type="protein sequence ID" value="OJI96959.1"/>
    <property type="molecule type" value="Genomic_DNA"/>
</dbReference>
<dbReference type="GO" id="GO:0005737">
    <property type="term" value="C:cytoplasm"/>
    <property type="evidence" value="ECO:0007669"/>
    <property type="project" value="TreeGrafter"/>
</dbReference>
<dbReference type="InterPro" id="IPR016161">
    <property type="entry name" value="Ald_DH/histidinol_DH"/>
</dbReference>
<dbReference type="VEuPathDB" id="FungiDB:ASPVEDRAFT_146375"/>
<dbReference type="PANTHER" id="PTHR43353">
    <property type="entry name" value="SUCCINATE-SEMIALDEHYDE DEHYDROGENASE, MITOCHONDRIAL"/>
    <property type="match status" value="1"/>
</dbReference>
<dbReference type="GO" id="GO:0004777">
    <property type="term" value="F:succinate-semialdehyde dehydrogenase (NAD+) activity"/>
    <property type="evidence" value="ECO:0007669"/>
    <property type="project" value="TreeGrafter"/>
</dbReference>
<dbReference type="PANTHER" id="PTHR43353:SF7">
    <property type="entry name" value="SUCCINATE SEMIALDEHYDE DEHYDROGENASE (EUROFUNG)"/>
    <property type="match status" value="1"/>
</dbReference>
<dbReference type="Pfam" id="PF00171">
    <property type="entry name" value="Aldedh"/>
    <property type="match status" value="1"/>
</dbReference>
<dbReference type="OrthoDB" id="310895at2759"/>
<protein>
    <recommendedName>
        <fullName evidence="4">Aldehyde dehydrogenase domain-containing protein</fullName>
    </recommendedName>
</protein>
<dbReference type="FunFam" id="3.40.605.10:FF:000007">
    <property type="entry name" value="NAD/NADP-dependent betaine aldehyde dehydrogenase"/>
    <property type="match status" value="1"/>
</dbReference>
<evidence type="ECO:0000313" key="6">
    <source>
        <dbReference type="Proteomes" id="UP000184073"/>
    </source>
</evidence>
<keyword evidence="3" id="KW-0560">Oxidoreductase</keyword>